<dbReference type="AlphaFoldDB" id="A0A1G5AVT9"/>
<dbReference type="Gene3D" id="3.90.550.10">
    <property type="entry name" value="Spore Coat Polysaccharide Biosynthesis Protein SpsA, Chain A"/>
    <property type="match status" value="1"/>
</dbReference>
<organism evidence="2 3">
    <name type="scientific">Flavobacterium caeni</name>
    <dbReference type="NCBI Taxonomy" id="490189"/>
    <lineage>
        <taxon>Bacteria</taxon>
        <taxon>Pseudomonadati</taxon>
        <taxon>Bacteroidota</taxon>
        <taxon>Flavobacteriia</taxon>
        <taxon>Flavobacteriales</taxon>
        <taxon>Flavobacteriaceae</taxon>
        <taxon>Flavobacterium</taxon>
    </lineage>
</organism>
<dbReference type="CDD" id="cd06433">
    <property type="entry name" value="GT_2_WfgS_like"/>
    <property type="match status" value="1"/>
</dbReference>
<evidence type="ECO:0000259" key="1">
    <source>
        <dbReference type="Pfam" id="PF00535"/>
    </source>
</evidence>
<dbReference type="Pfam" id="PF00535">
    <property type="entry name" value="Glycos_transf_2"/>
    <property type="match status" value="1"/>
</dbReference>
<name>A0A1G5AVT9_9FLAO</name>
<dbReference type="InterPro" id="IPR029044">
    <property type="entry name" value="Nucleotide-diphossugar_trans"/>
</dbReference>
<evidence type="ECO:0000313" key="3">
    <source>
        <dbReference type="Proteomes" id="UP000199354"/>
    </source>
</evidence>
<dbReference type="Proteomes" id="UP000199354">
    <property type="component" value="Unassembled WGS sequence"/>
</dbReference>
<evidence type="ECO:0000313" key="2">
    <source>
        <dbReference type="EMBL" id="SCX81973.1"/>
    </source>
</evidence>
<sequence length="275" mass="31514">MGKISIITINYNNKTGLEKTIGSVLSQKGVDFEYVVIDGNSKDGSREVVEQYKSQVAYALSEPDTGIYNAMNKGIRAATGDYLLFLNSGDTLLEQDTLAKAAALIDGQYDFYYGNQIYLSNRSNQIEHWIAPEQVSLGFFVDNSLPHQATFIRRTLFEKFGMYNENLKIASDWEFFTVAICLHKASYKHIGMVVADYDFTGISSNPDSYNLVQSEKKIVMERYFGMNAEEFDLMSEMKLKRVRNLLYIKKFRWPWKLLKGFSNILLAFLPKPNKR</sequence>
<protein>
    <submittedName>
        <fullName evidence="2">Glycosyltransferase involved in cell wall bisynthesis</fullName>
    </submittedName>
</protein>
<dbReference type="InterPro" id="IPR001173">
    <property type="entry name" value="Glyco_trans_2-like"/>
</dbReference>
<accession>A0A1G5AVT9</accession>
<gene>
    <name evidence="2" type="ORF">SAMN02927903_00170</name>
</gene>
<dbReference type="PANTHER" id="PTHR22916:SF67">
    <property type="entry name" value="COLANIC ACID BIOSYNTHESIS GLYCOSYL TRANSFERASE WCAE-RELATED"/>
    <property type="match status" value="1"/>
</dbReference>
<keyword evidence="2" id="KW-0808">Transferase</keyword>
<dbReference type="GO" id="GO:0016758">
    <property type="term" value="F:hexosyltransferase activity"/>
    <property type="evidence" value="ECO:0007669"/>
    <property type="project" value="UniProtKB-ARBA"/>
</dbReference>
<dbReference type="SUPFAM" id="SSF53448">
    <property type="entry name" value="Nucleotide-diphospho-sugar transferases"/>
    <property type="match status" value="1"/>
</dbReference>
<keyword evidence="3" id="KW-1185">Reference proteome</keyword>
<dbReference type="STRING" id="490189.SAMN02927903_00170"/>
<reference evidence="2 3" key="1">
    <citation type="submission" date="2016-10" db="EMBL/GenBank/DDBJ databases">
        <authorList>
            <person name="de Groot N.N."/>
        </authorList>
    </citation>
    <scope>NUCLEOTIDE SEQUENCE [LARGE SCALE GENOMIC DNA]</scope>
    <source>
        <strain evidence="2 3">CGMCC 1.7031</strain>
    </source>
</reference>
<proteinExistence type="predicted"/>
<feature type="domain" description="Glycosyltransferase 2-like" evidence="1">
    <location>
        <begin position="5"/>
        <end position="128"/>
    </location>
</feature>
<dbReference type="PANTHER" id="PTHR22916">
    <property type="entry name" value="GLYCOSYLTRANSFERASE"/>
    <property type="match status" value="1"/>
</dbReference>
<dbReference type="EMBL" id="FMVF01000002">
    <property type="protein sequence ID" value="SCX81973.1"/>
    <property type="molecule type" value="Genomic_DNA"/>
</dbReference>
<dbReference type="RefSeq" id="WP_170826761.1">
    <property type="nucleotide sequence ID" value="NZ_FMVF01000002.1"/>
</dbReference>